<dbReference type="Gene3D" id="3.30.710.10">
    <property type="entry name" value="Potassium Channel Kv1.1, Chain A"/>
    <property type="match status" value="1"/>
</dbReference>
<dbReference type="InterPro" id="IPR011333">
    <property type="entry name" value="SKP1/BTB/POZ_sf"/>
</dbReference>
<dbReference type="Gene3D" id="1.25.40.420">
    <property type="match status" value="1"/>
</dbReference>
<dbReference type="EMBL" id="JAZGQO010000006">
    <property type="protein sequence ID" value="KAK6184634.1"/>
    <property type="molecule type" value="Genomic_DNA"/>
</dbReference>
<dbReference type="Pfam" id="PF00651">
    <property type="entry name" value="BTB"/>
    <property type="match status" value="1"/>
</dbReference>
<keyword evidence="2" id="KW-0677">Repeat</keyword>
<name>A0AAN8PX07_PATCE</name>
<comment type="caution">
    <text evidence="4">The sequence shown here is derived from an EMBL/GenBank/DDBJ whole genome shotgun (WGS) entry which is preliminary data.</text>
</comment>
<dbReference type="PANTHER" id="PTHR24412">
    <property type="entry name" value="KELCH PROTEIN"/>
    <property type="match status" value="1"/>
</dbReference>
<dbReference type="Proteomes" id="UP001347796">
    <property type="component" value="Unassembled WGS sequence"/>
</dbReference>
<dbReference type="InterPro" id="IPR000210">
    <property type="entry name" value="BTB/POZ_dom"/>
</dbReference>
<accession>A0AAN8PX07</accession>
<dbReference type="CDD" id="cd18186">
    <property type="entry name" value="BTB_POZ_ZBTB_KLHL-like"/>
    <property type="match status" value="1"/>
</dbReference>
<evidence type="ECO:0000313" key="5">
    <source>
        <dbReference type="Proteomes" id="UP001347796"/>
    </source>
</evidence>
<dbReference type="PROSITE" id="PS50097">
    <property type="entry name" value="BTB"/>
    <property type="match status" value="1"/>
</dbReference>
<dbReference type="Pfam" id="PF07707">
    <property type="entry name" value="BACK"/>
    <property type="match status" value="1"/>
</dbReference>
<dbReference type="InterPro" id="IPR011705">
    <property type="entry name" value="BACK"/>
</dbReference>
<protein>
    <recommendedName>
        <fullName evidence="3">BTB domain-containing protein</fullName>
    </recommendedName>
</protein>
<dbReference type="SUPFAM" id="SSF54695">
    <property type="entry name" value="POZ domain"/>
    <property type="match status" value="1"/>
</dbReference>
<dbReference type="PANTHER" id="PTHR24412:SF489">
    <property type="entry name" value="RING FINGER DOMAIN AND KELCH REPEAT-CONTAINING PROTEIN DDB_G0271372"/>
    <property type="match status" value="1"/>
</dbReference>
<gene>
    <name evidence="4" type="ORF">SNE40_007069</name>
</gene>
<evidence type="ECO:0000256" key="1">
    <source>
        <dbReference type="ARBA" id="ARBA00022441"/>
    </source>
</evidence>
<sequence>MEEDNVIYLAHLEQFKQDLVKTLGQFRKDNRFCDVNLWVNDVCIKAHRNVLAARSAYFEAMFSGNFQESENGVVDIDMSHSVENVEHLETVVSALYDGCCQVTASNVSALYHLASFFMFEQLKDCLVDKLLSMTYSRLQNIVQAYILALTYDISLLQEKCFTVMEGRFHDHFIYEEDILILSINQMKLLFKKNVHRYCSLSKIVMFLVRWINKNFDDREMYTAESLELIHHIAQHLDSVYLTKVNVFLSSKMGDDITIEFLQSVQDRIHSILHAREIIPRVLDENVPTTKNPVEPSGNQVMPVHSNCLVLVAPGQNVISNICNKEYEYKEGKRINLRQHSKEKQVMKLAIYDMELKNWLNVGVFTPFSKFDNKNNWKAATVNDHIYFVSLHQKLCYSLCLKSLICKEICIKYMLNTFNEEAKSAIPLSVDGKLIVLVSNCVSTNRENRASPDQYIAQQKYFQLESDLTWSLKAEVEHKHSSTPASLVNASSKQVIVIKANIVISLGKNLLEIKEGHVFDSVTSSIKKFSGPCYLSSPVRLLVNGDNLHIIDADGWKRKYDWVIQEWMFPEKTDLSLVRWCRSVSSLADYPCLSHVSTNAGNAIWEIANHGTFVYSNYLLKIDVDENGEFQTTKHTPPPFRYFTLCTAGFCSNELLKSFTDSQYMEPHLISDYY</sequence>
<evidence type="ECO:0000313" key="4">
    <source>
        <dbReference type="EMBL" id="KAK6184634.1"/>
    </source>
</evidence>
<dbReference type="SMART" id="SM00225">
    <property type="entry name" value="BTB"/>
    <property type="match status" value="1"/>
</dbReference>
<dbReference type="AlphaFoldDB" id="A0AAN8PX07"/>
<proteinExistence type="predicted"/>
<organism evidence="4 5">
    <name type="scientific">Patella caerulea</name>
    <name type="common">Rayed Mediterranean limpet</name>
    <dbReference type="NCBI Taxonomy" id="87958"/>
    <lineage>
        <taxon>Eukaryota</taxon>
        <taxon>Metazoa</taxon>
        <taxon>Spiralia</taxon>
        <taxon>Lophotrochozoa</taxon>
        <taxon>Mollusca</taxon>
        <taxon>Gastropoda</taxon>
        <taxon>Patellogastropoda</taxon>
        <taxon>Patelloidea</taxon>
        <taxon>Patellidae</taxon>
        <taxon>Patella</taxon>
    </lineage>
</organism>
<keyword evidence="5" id="KW-1185">Reference proteome</keyword>
<feature type="domain" description="BTB" evidence="3">
    <location>
        <begin position="33"/>
        <end position="104"/>
    </location>
</feature>
<evidence type="ECO:0000259" key="3">
    <source>
        <dbReference type="PROSITE" id="PS50097"/>
    </source>
</evidence>
<reference evidence="4 5" key="1">
    <citation type="submission" date="2024-01" db="EMBL/GenBank/DDBJ databases">
        <title>The genome of the rayed Mediterranean limpet Patella caerulea (Linnaeus, 1758).</title>
        <authorList>
            <person name="Anh-Thu Weber A."/>
            <person name="Halstead-Nussloch G."/>
        </authorList>
    </citation>
    <scope>NUCLEOTIDE SEQUENCE [LARGE SCALE GENOMIC DNA]</scope>
    <source>
        <strain evidence="4">AATW-2023a</strain>
        <tissue evidence="4">Whole specimen</tissue>
    </source>
</reference>
<evidence type="ECO:0000256" key="2">
    <source>
        <dbReference type="ARBA" id="ARBA00022737"/>
    </source>
</evidence>
<keyword evidence="1" id="KW-0880">Kelch repeat</keyword>